<dbReference type="PANTHER" id="PTHR21337">
    <property type="entry name" value="PHOSPHO-2-DEHYDRO-3-DEOXYHEPTONATE ALDOLASE 1, 2"/>
    <property type="match status" value="1"/>
</dbReference>
<dbReference type="RefSeq" id="WP_051625473.1">
    <property type="nucleotide sequence ID" value="NZ_FNQS01000001.1"/>
</dbReference>
<keyword evidence="7" id="KW-1185">Reference proteome</keyword>
<keyword evidence="3" id="KW-0170">Cobalt</keyword>
<feature type="binding site" evidence="3">
    <location>
        <position position="276"/>
    </location>
    <ligand>
        <name>phosphoenolpyruvate</name>
        <dbReference type="ChEBI" id="CHEBI:58702"/>
    </ligand>
</feature>
<dbReference type="InterPro" id="IPR002480">
    <property type="entry name" value="DAHP_synth_2"/>
</dbReference>
<feature type="binding site" evidence="3">
    <location>
        <position position="245"/>
    </location>
    <ligand>
        <name>phosphoenolpyruvate</name>
        <dbReference type="ChEBI" id="CHEBI:58702"/>
    </ligand>
</feature>
<dbReference type="STRING" id="71657.SAMN02982996_00558"/>
<dbReference type="Pfam" id="PF00501">
    <property type="entry name" value="AMP-binding"/>
    <property type="match status" value="1"/>
</dbReference>
<keyword evidence="3" id="KW-0464">Manganese</keyword>
<proteinExistence type="inferred from homology"/>
<dbReference type="AlphaFoldDB" id="A0A1H3WPV3"/>
<evidence type="ECO:0000256" key="3">
    <source>
        <dbReference type="PIRSR" id="PIRSR602480-1"/>
    </source>
</evidence>
<keyword evidence="2 4" id="KW-0808">Transferase</keyword>
<accession>A0A1H3WPV3</accession>
<feature type="domain" description="AMP-dependent synthetase/ligase" evidence="5">
    <location>
        <begin position="425"/>
        <end position="769"/>
    </location>
</feature>
<evidence type="ECO:0000313" key="6">
    <source>
        <dbReference type="EMBL" id="SDZ88392.1"/>
    </source>
</evidence>
<feature type="binding site" evidence="3">
    <location>
        <position position="73"/>
    </location>
    <ligand>
        <name>Mn(2+)</name>
        <dbReference type="ChEBI" id="CHEBI:29035"/>
    </ligand>
</feature>
<evidence type="ECO:0000256" key="4">
    <source>
        <dbReference type="RuleBase" id="RU363071"/>
    </source>
</evidence>
<dbReference type="Gene3D" id="3.20.20.70">
    <property type="entry name" value="Aldolase class I"/>
    <property type="match status" value="1"/>
</dbReference>
<feature type="binding site" evidence="3">
    <location>
        <position position="349"/>
    </location>
    <ligand>
        <name>Mn(2+)</name>
        <dbReference type="ChEBI" id="CHEBI:29035"/>
    </ligand>
</feature>
<comment type="similarity">
    <text evidence="1 4">Belongs to the class-II DAHP synthase family.</text>
</comment>
<dbReference type="InterPro" id="IPR045851">
    <property type="entry name" value="AMP-bd_C_sf"/>
</dbReference>
<dbReference type="GO" id="GO:0009073">
    <property type="term" value="P:aromatic amino acid family biosynthetic process"/>
    <property type="evidence" value="ECO:0007669"/>
    <property type="project" value="InterPro"/>
</dbReference>
<sequence>MLPSLLKHWDPDSWREKPHKHIPEYVDSTLLDSTLSRLSQYPALVPVSEIRSLREALADVAQGKSFVLQAGDCAERFSDMQPKKLRAHYQLLETLGSTLESALAVPVIRIGRIAGQYAKPRSQPYETQGDEVFMSYYGDIINDLAFSADARQPDPLRLETAYFHAAASLNYLRSLAPGSVAYDSHYYVSHEALLLPYEQTQLQQDEDGTWFCGSGHFLWIGERTRQLEGAHVEFLRGVGNPIGVKVGPACTNDELLRLIDRLNPENIPGRLTLITRFGHHEIQRFPALLERVQREGRQVIWLCDPMHGNGMQTESGLKTRHYAHIAVEMEAFFEAHKVAGSRAGGVHLELSAQAVTECLGGPENLEESGLLRAYQSSCDPRLNPQQGAALVSRLATMLASPPSSLALKEESGPINLAECLATARPENDNLCYIGPGFSLSYRELNIAVRRRASHHERQGVKADERVLIALNDGPELVIEFYAVLALGALPVVINPRFDKASLLQIINDFMPILAIRQPAQQGVWPESIAVSMVDFGDYRQWVQGQEEDATWNGFIRKPWSAPALIQCTSGSTGSSKGVVHSAQSMLAICQHFATEQLGIHTSDILYSPSKAFFGYGMGNSLFFPLFTGACSVLDADWPDAQHVVTLLRQFQPSVMFAVPNLYRALLDYGLRPEDTSLRLAFSAGAALPAPLAARWRQLFGSELYDGIGCTELGHIFATNYPAGAECPGSVGRMLPCAEARIVDDQGNVVAIGERGILMVKSPTCASGYWDRPEEQQANFQGEWYCTGDLFSQDALGNLIFHGRKDDRFKVNGRWVVPIEIENLVMRLFPELGSAYLVPVYDQNEEVRPALILGNSRIHDTQIAEIRTALEQKLERFKWPVRVVCLAEIPINKNNKPDRRTMAKLAVEQHAEEETVC</sequence>
<dbReference type="InterPro" id="IPR013785">
    <property type="entry name" value="Aldolase_TIM"/>
</dbReference>
<dbReference type="EC" id="2.5.1.54" evidence="4"/>
<feature type="binding site" evidence="3">
    <location>
        <position position="379"/>
    </location>
    <ligand>
        <name>Mn(2+)</name>
        <dbReference type="ChEBI" id="CHEBI:29035"/>
    </ligand>
</feature>
<dbReference type="InterPro" id="IPR042099">
    <property type="entry name" value="ANL_N_sf"/>
</dbReference>
<dbReference type="Gene3D" id="3.40.50.12780">
    <property type="entry name" value="N-terminal domain of ligase-like"/>
    <property type="match status" value="1"/>
</dbReference>
<dbReference type="GeneID" id="97763493"/>
<dbReference type="InterPro" id="IPR000873">
    <property type="entry name" value="AMP-dep_synth/lig_dom"/>
</dbReference>
<comment type="catalytic activity">
    <reaction evidence="4">
        <text>D-erythrose 4-phosphate + phosphoenolpyruvate + H2O = 7-phospho-2-dehydro-3-deoxy-D-arabino-heptonate + phosphate</text>
        <dbReference type="Rhea" id="RHEA:14717"/>
        <dbReference type="ChEBI" id="CHEBI:15377"/>
        <dbReference type="ChEBI" id="CHEBI:16897"/>
        <dbReference type="ChEBI" id="CHEBI:43474"/>
        <dbReference type="ChEBI" id="CHEBI:58394"/>
        <dbReference type="ChEBI" id="CHEBI:58702"/>
        <dbReference type="EC" id="2.5.1.54"/>
    </reaction>
</comment>
<feature type="binding site" evidence="3">
    <location>
        <begin position="222"/>
        <end position="223"/>
    </location>
    <ligand>
        <name>phosphoenolpyruvate</name>
        <dbReference type="ChEBI" id="CHEBI:58702"/>
    </ligand>
</feature>
<name>A0A1H3WPV3_9GAMM</name>
<gene>
    <name evidence="6" type="ORF">SAMN02982996_00558</name>
</gene>
<evidence type="ECO:0000256" key="2">
    <source>
        <dbReference type="ARBA" id="ARBA00022679"/>
    </source>
</evidence>
<dbReference type="Proteomes" id="UP000187280">
    <property type="component" value="Unassembled WGS sequence"/>
</dbReference>
<comment type="cofactor">
    <cofactor evidence="3">
        <name>Mn(2+)</name>
        <dbReference type="ChEBI" id="CHEBI:29035"/>
    </cofactor>
    <cofactor evidence="3">
        <name>Co(2+)</name>
        <dbReference type="ChEBI" id="CHEBI:48828"/>
    </cofactor>
    <cofactor evidence="3">
        <name>Cd(2+)</name>
        <dbReference type="ChEBI" id="CHEBI:48775"/>
    </cofactor>
    <text evidence="3">Binds 1 divalent cation per subunit. The enzyme is active with manganese, cobalt or cadmium ions.</text>
</comment>
<evidence type="ECO:0000256" key="1">
    <source>
        <dbReference type="ARBA" id="ARBA00008911"/>
    </source>
</evidence>
<dbReference type="PROSITE" id="PS00455">
    <property type="entry name" value="AMP_BINDING"/>
    <property type="match status" value="1"/>
</dbReference>
<feature type="binding site" evidence="3">
    <location>
        <position position="307"/>
    </location>
    <ligand>
        <name>Mn(2+)</name>
        <dbReference type="ChEBI" id="CHEBI:29035"/>
    </ligand>
</feature>
<protein>
    <recommendedName>
        <fullName evidence="4">Phospho-2-dehydro-3-deoxyheptonate aldolase</fullName>
        <ecNumber evidence="4">2.5.1.54</ecNumber>
    </recommendedName>
</protein>
<feature type="binding site" evidence="3">
    <location>
        <position position="112"/>
    </location>
    <ligand>
        <name>phosphoenolpyruvate</name>
        <dbReference type="ChEBI" id="CHEBI:58702"/>
    </ligand>
</feature>
<evidence type="ECO:0000313" key="7">
    <source>
        <dbReference type="Proteomes" id="UP000187280"/>
    </source>
</evidence>
<dbReference type="Gene3D" id="3.30.300.30">
    <property type="match status" value="1"/>
</dbReference>
<dbReference type="EMBL" id="FNQS01000001">
    <property type="protein sequence ID" value="SDZ88392.1"/>
    <property type="molecule type" value="Genomic_DNA"/>
</dbReference>
<dbReference type="Pfam" id="PF01474">
    <property type="entry name" value="DAHP_synth_2"/>
    <property type="match status" value="2"/>
</dbReference>
<dbReference type="PANTHER" id="PTHR21337:SF0">
    <property type="entry name" value="PHOSPHO-2-DEHYDRO-3-DEOXYHEPTONATE ALDOLASE"/>
    <property type="match status" value="1"/>
</dbReference>
<dbReference type="InterPro" id="IPR020845">
    <property type="entry name" value="AMP-binding_CS"/>
</dbReference>
<organism evidence="6 7">
    <name type="scientific">Lonsdalea quercina</name>
    <dbReference type="NCBI Taxonomy" id="71657"/>
    <lineage>
        <taxon>Bacteria</taxon>
        <taxon>Pseudomonadati</taxon>
        <taxon>Pseudomonadota</taxon>
        <taxon>Gammaproteobacteria</taxon>
        <taxon>Enterobacterales</taxon>
        <taxon>Pectobacteriaceae</taxon>
        <taxon>Lonsdalea</taxon>
    </lineage>
</organism>
<dbReference type="SUPFAM" id="SSF51569">
    <property type="entry name" value="Aldolase"/>
    <property type="match status" value="1"/>
</dbReference>
<keyword evidence="3" id="KW-0104">Cadmium</keyword>
<reference evidence="6 7" key="1">
    <citation type="submission" date="2016-10" db="EMBL/GenBank/DDBJ databases">
        <authorList>
            <person name="de Groot N.N."/>
        </authorList>
    </citation>
    <scope>NUCLEOTIDE SEQUENCE [LARGE SCALE GENOMIC DNA]</scope>
    <source>
        <strain evidence="6 7">ATCC 29281</strain>
    </source>
</reference>
<dbReference type="SUPFAM" id="SSF56801">
    <property type="entry name" value="Acetyl-CoA synthetase-like"/>
    <property type="match status" value="1"/>
</dbReference>
<evidence type="ECO:0000259" key="5">
    <source>
        <dbReference type="Pfam" id="PF00501"/>
    </source>
</evidence>
<dbReference type="GO" id="GO:0003849">
    <property type="term" value="F:3-deoxy-7-phosphoheptulonate synthase activity"/>
    <property type="evidence" value="ECO:0007669"/>
    <property type="project" value="UniProtKB-EC"/>
</dbReference>